<protein>
    <submittedName>
        <fullName evidence="2">Amidohydrolase</fullName>
    </submittedName>
</protein>
<keyword evidence="3" id="KW-1185">Reference proteome</keyword>
<feature type="domain" description="Amidohydrolase-related" evidence="1">
    <location>
        <begin position="60"/>
        <end position="372"/>
    </location>
</feature>
<dbReference type="EMBL" id="CP000859">
    <property type="protein sequence ID" value="ABW67375.1"/>
    <property type="molecule type" value="Genomic_DNA"/>
</dbReference>
<evidence type="ECO:0000259" key="1">
    <source>
        <dbReference type="Pfam" id="PF01979"/>
    </source>
</evidence>
<dbReference type="KEGG" id="dol:Dole_1571"/>
<gene>
    <name evidence="2" type="ordered locus">Dole_1571</name>
</gene>
<dbReference type="eggNOG" id="COG1228">
    <property type="taxonomic scope" value="Bacteria"/>
</dbReference>
<name>A8ZZX5_DESOH</name>
<reference evidence="2 3" key="1">
    <citation type="submission" date="2007-10" db="EMBL/GenBank/DDBJ databases">
        <title>Complete sequence of Desulfococcus oleovorans Hxd3.</title>
        <authorList>
            <consortium name="US DOE Joint Genome Institute"/>
            <person name="Copeland A."/>
            <person name="Lucas S."/>
            <person name="Lapidus A."/>
            <person name="Barry K."/>
            <person name="Glavina del Rio T."/>
            <person name="Dalin E."/>
            <person name="Tice H."/>
            <person name="Pitluck S."/>
            <person name="Kiss H."/>
            <person name="Brettin T."/>
            <person name="Bruce D."/>
            <person name="Detter J.C."/>
            <person name="Han C."/>
            <person name="Schmutz J."/>
            <person name="Larimer F."/>
            <person name="Land M."/>
            <person name="Hauser L."/>
            <person name="Kyrpides N."/>
            <person name="Kim E."/>
            <person name="Wawrik B."/>
            <person name="Richardson P."/>
        </authorList>
    </citation>
    <scope>NUCLEOTIDE SEQUENCE [LARGE SCALE GENOMIC DNA]</scope>
    <source>
        <strain evidence="3">DSM 6200 / JCM 39069 / Hxd3</strain>
    </source>
</reference>
<accession>A8ZZX5</accession>
<dbReference type="InterPro" id="IPR032466">
    <property type="entry name" value="Metal_Hydrolase"/>
</dbReference>
<evidence type="ECO:0000313" key="3">
    <source>
        <dbReference type="Proteomes" id="UP000008561"/>
    </source>
</evidence>
<dbReference type="STRING" id="96561.Dole_1571"/>
<dbReference type="PANTHER" id="PTHR43135:SF3">
    <property type="entry name" value="ALPHA-D-RIBOSE 1-METHYLPHOSPHONATE 5-TRIPHOSPHATE DIPHOSPHATASE"/>
    <property type="match status" value="1"/>
</dbReference>
<dbReference type="SUPFAM" id="SSF51556">
    <property type="entry name" value="Metallo-dependent hydrolases"/>
    <property type="match status" value="1"/>
</dbReference>
<dbReference type="InterPro" id="IPR006680">
    <property type="entry name" value="Amidohydro-rel"/>
</dbReference>
<keyword evidence="2" id="KW-0378">Hydrolase</keyword>
<organism evidence="2 3">
    <name type="scientific">Desulfosudis oleivorans (strain DSM 6200 / JCM 39069 / Hxd3)</name>
    <name type="common">Desulfococcus oleovorans</name>
    <dbReference type="NCBI Taxonomy" id="96561"/>
    <lineage>
        <taxon>Bacteria</taxon>
        <taxon>Pseudomonadati</taxon>
        <taxon>Thermodesulfobacteriota</taxon>
        <taxon>Desulfobacteria</taxon>
        <taxon>Desulfobacterales</taxon>
        <taxon>Desulfosudaceae</taxon>
        <taxon>Desulfosudis</taxon>
    </lineage>
</organism>
<dbReference type="Pfam" id="PF01979">
    <property type="entry name" value="Amidohydro_1"/>
    <property type="match status" value="1"/>
</dbReference>
<dbReference type="InterPro" id="IPR011059">
    <property type="entry name" value="Metal-dep_hydrolase_composite"/>
</dbReference>
<dbReference type="InterPro" id="IPR051781">
    <property type="entry name" value="Metallo-dep_Hydrolase"/>
</dbReference>
<dbReference type="GO" id="GO:0016810">
    <property type="term" value="F:hydrolase activity, acting on carbon-nitrogen (but not peptide) bonds"/>
    <property type="evidence" value="ECO:0007669"/>
    <property type="project" value="InterPro"/>
</dbReference>
<dbReference type="Gene3D" id="2.30.40.10">
    <property type="entry name" value="Urease, subunit C, domain 1"/>
    <property type="match status" value="1"/>
</dbReference>
<dbReference type="PANTHER" id="PTHR43135">
    <property type="entry name" value="ALPHA-D-RIBOSE 1-METHYLPHOSPHONATE 5-TRIPHOSPHATE DIPHOSPHATASE"/>
    <property type="match status" value="1"/>
</dbReference>
<dbReference type="OrthoDB" id="9782972at2"/>
<evidence type="ECO:0000313" key="2">
    <source>
        <dbReference type="EMBL" id="ABW67375.1"/>
    </source>
</evidence>
<dbReference type="Proteomes" id="UP000008561">
    <property type="component" value="Chromosome"/>
</dbReference>
<proteinExistence type="predicted"/>
<dbReference type="AlphaFoldDB" id="A8ZZX5"/>
<dbReference type="Gene3D" id="3.20.20.140">
    <property type="entry name" value="Metal-dependent hydrolases"/>
    <property type="match status" value="1"/>
</dbReference>
<sequence>MNHPYTIIDTAVVRVGSLIDGTGRPARKDLFVRVEKGMVQAITDTVPSGPHDLIDLSGCTVLPCLIDSHVHLFLSGSLDSEEHRRQMAAGFEDACRTIAENIDCQQSCGVLTVRDGGDGRAHVSRFLRDRVEKGHSLFLAQTPSRGWFKAGRYGKLVGGEPLPESAFLEAITGQMAAGADHVKLVNSGLNSLTRFGVQTTPQFTPDELAAIVALAHGAGRPVMVHANGEIPVRQAVEAGVDSIEHGYFMGTDNLLRMAERQTFWVPTLAPMHAFAQTTVDFSGVAARTLEHQMGQLAFARRVGVKVALGTDAGSPGVYHGTGVIRELELFMAAGYTMEEAVGCAAVCNADLLGLADRGRIAPDMPALWAVVSGDAGRLPASLAQAVVYAGKG</sequence>
<dbReference type="SUPFAM" id="SSF51338">
    <property type="entry name" value="Composite domain of metallo-dependent hydrolases"/>
    <property type="match status" value="1"/>
</dbReference>
<dbReference type="HOGENOM" id="CLU_023620_2_2_7"/>
<dbReference type="RefSeq" id="WP_012174991.1">
    <property type="nucleotide sequence ID" value="NC_009943.1"/>
</dbReference>